<reference evidence="12" key="1">
    <citation type="submission" date="2025-08" db="UniProtKB">
        <authorList>
            <consortium name="RefSeq"/>
        </authorList>
    </citation>
    <scope>IDENTIFICATION</scope>
    <source>
        <tissue evidence="12">Young leaves</tissue>
    </source>
</reference>
<dbReference type="InterPro" id="IPR036865">
    <property type="entry name" value="CRAL-TRIO_dom_sf"/>
</dbReference>
<dbReference type="InterPro" id="IPR051026">
    <property type="entry name" value="PI/PC_transfer"/>
</dbReference>
<dbReference type="SUPFAM" id="SSF46938">
    <property type="entry name" value="CRAL/TRIO N-terminal domain"/>
    <property type="match status" value="1"/>
</dbReference>
<dbReference type="Gene3D" id="1.10.8.20">
    <property type="entry name" value="N-terminal domain of phosphatidylinositol transfer protein sec14p"/>
    <property type="match status" value="1"/>
</dbReference>
<keyword evidence="11" id="KW-1185">Reference proteome</keyword>
<dbReference type="InterPro" id="IPR001251">
    <property type="entry name" value="CRAL-TRIO_dom"/>
</dbReference>
<evidence type="ECO:0000256" key="4">
    <source>
        <dbReference type="ARBA" id="ARBA00022927"/>
    </source>
</evidence>
<name>A0A6J1FS43_CUCMO</name>
<evidence type="ECO:0000313" key="11">
    <source>
        <dbReference type="Proteomes" id="UP000504609"/>
    </source>
</evidence>
<dbReference type="AlphaFoldDB" id="A0A6J1FS43"/>
<keyword evidence="6 8" id="KW-0175">Coiled coil</keyword>
<evidence type="ECO:0000256" key="3">
    <source>
        <dbReference type="ARBA" id="ARBA00022448"/>
    </source>
</evidence>
<feature type="region of interest" description="Disordered" evidence="9">
    <location>
        <begin position="351"/>
        <end position="371"/>
    </location>
</feature>
<dbReference type="Gene3D" id="3.40.525.10">
    <property type="entry name" value="CRAL-TRIO lipid binding domain"/>
    <property type="match status" value="1"/>
</dbReference>
<evidence type="ECO:0000313" key="12">
    <source>
        <dbReference type="RefSeq" id="XP_022943591.1"/>
    </source>
</evidence>
<evidence type="ECO:0000259" key="10">
    <source>
        <dbReference type="PROSITE" id="PS50191"/>
    </source>
</evidence>
<keyword evidence="3" id="KW-0813">Transport</keyword>
<dbReference type="PROSITE" id="PS50191">
    <property type="entry name" value="CRAL_TRIO"/>
    <property type="match status" value="1"/>
</dbReference>
<dbReference type="InterPro" id="IPR011074">
    <property type="entry name" value="CRAL/TRIO_N_dom"/>
</dbReference>
<sequence length="599" mass="67851">MCDNMSSDPLDRPGKGANEVEMSEEERKTRLASLKQKAINASNKFRHSMKKKSRRNSSRVMSISIEDDIDAEELQAVDAFRQALILEELLPSKHDDHHMMLRFLRARKFDIDKSKQMWSDMLQWRKEFGSDTIMEDFEFKEIDDVLKYYPQGHHGVDKDGRPVYIERLGMVDSTKLLEVTTMDRYVNYHVREFERTFVMKFPACSIAAKKHIDQSTTILDVQGVGLKSFNKSARELIQRLQKVDGDNYPETLNRMFIINAGSGFRLLWNTVKSFLDPKTTAKINVLGNKYQSKLLEIIDASELPEFLGGSCTCADKGGCMRSDKGPWNDPEIIKMVQNGEGKCRRRSLSNVEEKTISEDDNTGSKISGSSNLESAPEAAVAAAVAESCTSPKQAKPSPVSAAEVQMSKKMDCEYQYNKFVPVVDKNMDQNWAISNEKYNLSKVHENYKVPDGFSNQLVGGIMAVVMGIVTMVRLTRTMPKKLTEAAIYSSTVYYDGSMPRHPALPPPAAVPLSDYMTMMKRMAELEEKVNVLNMKPAAMPADKEEMLNIALGKVETLEHELQETKKALEESLSRAAELSSYIEKKKKKKMMVNPFRWGM</sequence>
<evidence type="ECO:0000256" key="7">
    <source>
        <dbReference type="ARBA" id="ARBA00038020"/>
    </source>
</evidence>
<protein>
    <submittedName>
        <fullName evidence="12">Phosphatidylinositol/phosphatidylcholine transfer protein SFH3-like isoform X4</fullName>
    </submittedName>
</protein>
<gene>
    <name evidence="12" type="primary">LOC111448314</name>
</gene>
<evidence type="ECO:0000256" key="5">
    <source>
        <dbReference type="ARBA" id="ARBA00023034"/>
    </source>
</evidence>
<dbReference type="GO" id="GO:0015031">
    <property type="term" value="P:protein transport"/>
    <property type="evidence" value="ECO:0007669"/>
    <property type="project" value="UniProtKB-KW"/>
</dbReference>
<dbReference type="SMART" id="SM00516">
    <property type="entry name" value="SEC14"/>
    <property type="match status" value="1"/>
</dbReference>
<dbReference type="Pfam" id="PF03765">
    <property type="entry name" value="CRAL_TRIO_N"/>
    <property type="match status" value="1"/>
</dbReference>
<proteinExistence type="inferred from homology"/>
<dbReference type="SUPFAM" id="SSF52087">
    <property type="entry name" value="CRAL/TRIO domain"/>
    <property type="match status" value="1"/>
</dbReference>
<dbReference type="CDD" id="cd00170">
    <property type="entry name" value="SEC14"/>
    <property type="match status" value="1"/>
</dbReference>
<dbReference type="Proteomes" id="UP000504609">
    <property type="component" value="Unplaced"/>
</dbReference>
<comment type="subcellular location">
    <subcellularLocation>
        <location evidence="1">Cell membrane</location>
        <topology evidence="1">Peripheral membrane protein</topology>
    </subcellularLocation>
    <subcellularLocation>
        <location evidence="2">Golgi apparatus membrane</location>
        <topology evidence="2">Peripheral membrane protein</topology>
    </subcellularLocation>
</comment>
<dbReference type="SMART" id="SM01100">
    <property type="entry name" value="CRAL_TRIO_N"/>
    <property type="match status" value="1"/>
</dbReference>
<dbReference type="FunFam" id="3.40.525.10:FF:000011">
    <property type="entry name" value="SEC14 cytosolic factor"/>
    <property type="match status" value="1"/>
</dbReference>
<dbReference type="GeneID" id="111448314"/>
<keyword evidence="5" id="KW-0333">Golgi apparatus</keyword>
<feature type="domain" description="CRAL-TRIO" evidence="10">
    <location>
        <begin position="141"/>
        <end position="315"/>
    </location>
</feature>
<dbReference type="PRINTS" id="PR00180">
    <property type="entry name" value="CRETINALDHBP"/>
</dbReference>
<evidence type="ECO:0000256" key="6">
    <source>
        <dbReference type="ARBA" id="ARBA00023054"/>
    </source>
</evidence>
<feature type="region of interest" description="Disordered" evidence="9">
    <location>
        <begin position="1"/>
        <end position="30"/>
    </location>
</feature>
<keyword evidence="4" id="KW-0653">Protein transport</keyword>
<dbReference type="GO" id="GO:0005886">
    <property type="term" value="C:plasma membrane"/>
    <property type="evidence" value="ECO:0007669"/>
    <property type="project" value="UniProtKB-SubCell"/>
</dbReference>
<dbReference type="RefSeq" id="XP_022943591.1">
    <property type="nucleotide sequence ID" value="XM_023087823.1"/>
</dbReference>
<evidence type="ECO:0000256" key="2">
    <source>
        <dbReference type="ARBA" id="ARBA00004395"/>
    </source>
</evidence>
<dbReference type="Pfam" id="PF00650">
    <property type="entry name" value="CRAL_TRIO"/>
    <property type="match status" value="1"/>
</dbReference>
<dbReference type="PANTHER" id="PTHR45657:SF1">
    <property type="entry name" value="CRAL-TRIO DOMAIN-CONTAINING PROTEIN YKL091C-RELATED"/>
    <property type="match status" value="1"/>
</dbReference>
<feature type="coiled-coil region" evidence="8">
    <location>
        <begin position="515"/>
        <end position="578"/>
    </location>
</feature>
<evidence type="ECO:0000256" key="8">
    <source>
        <dbReference type="SAM" id="Coils"/>
    </source>
</evidence>
<dbReference type="InterPro" id="IPR036273">
    <property type="entry name" value="CRAL/TRIO_N_dom_sf"/>
</dbReference>
<dbReference type="PANTHER" id="PTHR45657">
    <property type="entry name" value="CRAL-TRIO DOMAIN-CONTAINING PROTEIN YKL091C-RELATED"/>
    <property type="match status" value="1"/>
</dbReference>
<accession>A0A6J1FS43</accession>
<organism evidence="11 12">
    <name type="scientific">Cucurbita moschata</name>
    <name type="common">Winter crookneck squash</name>
    <name type="synonym">Cucurbita pepo var. moschata</name>
    <dbReference type="NCBI Taxonomy" id="3662"/>
    <lineage>
        <taxon>Eukaryota</taxon>
        <taxon>Viridiplantae</taxon>
        <taxon>Streptophyta</taxon>
        <taxon>Embryophyta</taxon>
        <taxon>Tracheophyta</taxon>
        <taxon>Spermatophyta</taxon>
        <taxon>Magnoliopsida</taxon>
        <taxon>eudicotyledons</taxon>
        <taxon>Gunneridae</taxon>
        <taxon>Pentapetalae</taxon>
        <taxon>rosids</taxon>
        <taxon>fabids</taxon>
        <taxon>Cucurbitales</taxon>
        <taxon>Cucurbitaceae</taxon>
        <taxon>Cucurbiteae</taxon>
        <taxon>Cucurbita</taxon>
    </lineage>
</organism>
<dbReference type="GO" id="GO:0000139">
    <property type="term" value="C:Golgi membrane"/>
    <property type="evidence" value="ECO:0007669"/>
    <property type="project" value="UniProtKB-SubCell"/>
</dbReference>
<evidence type="ECO:0000256" key="9">
    <source>
        <dbReference type="SAM" id="MobiDB-lite"/>
    </source>
</evidence>
<comment type="similarity">
    <text evidence="7">Belongs to the SFH family.</text>
</comment>
<evidence type="ECO:0000256" key="1">
    <source>
        <dbReference type="ARBA" id="ARBA00004202"/>
    </source>
</evidence>